<feature type="transmembrane region" description="Helical" evidence="1">
    <location>
        <begin position="63"/>
        <end position="83"/>
    </location>
</feature>
<keyword evidence="3" id="KW-1185">Reference proteome</keyword>
<evidence type="ECO:0000313" key="3">
    <source>
        <dbReference type="Proteomes" id="UP000011586"/>
    </source>
</evidence>
<organism evidence="2 3">
    <name type="scientific">Halorubrum californiense DSM 19288</name>
    <dbReference type="NCBI Taxonomy" id="1227465"/>
    <lineage>
        <taxon>Archaea</taxon>
        <taxon>Methanobacteriati</taxon>
        <taxon>Methanobacteriota</taxon>
        <taxon>Stenosarchaea group</taxon>
        <taxon>Halobacteria</taxon>
        <taxon>Halobacteriales</taxon>
        <taxon>Haloferacaceae</taxon>
        <taxon>Halorubrum</taxon>
    </lineage>
</organism>
<keyword evidence="1" id="KW-0472">Membrane</keyword>
<dbReference type="PATRIC" id="fig|1227465.4.peg.1956"/>
<evidence type="ECO:0000256" key="1">
    <source>
        <dbReference type="SAM" id="Phobius"/>
    </source>
</evidence>
<dbReference type="Proteomes" id="UP000011586">
    <property type="component" value="Unassembled WGS sequence"/>
</dbReference>
<reference evidence="2 3" key="1">
    <citation type="journal article" date="2014" name="PLoS Genet.">
        <title>Phylogenetically driven sequencing of extremely halophilic archaea reveals strategies for static and dynamic osmo-response.</title>
        <authorList>
            <person name="Becker E.A."/>
            <person name="Seitzer P.M."/>
            <person name="Tritt A."/>
            <person name="Larsen D."/>
            <person name="Krusor M."/>
            <person name="Yao A.I."/>
            <person name="Wu D."/>
            <person name="Madern D."/>
            <person name="Eisen J.A."/>
            <person name="Darling A.E."/>
            <person name="Facciotti M.T."/>
        </authorList>
    </citation>
    <scope>NUCLEOTIDE SEQUENCE [LARGE SCALE GENOMIC DNA]</scope>
    <source>
        <strain evidence="2 3">DSM 19288</strain>
    </source>
</reference>
<protein>
    <submittedName>
        <fullName evidence="2">ABC transporter</fullName>
    </submittedName>
</protein>
<dbReference type="Pfam" id="PF12679">
    <property type="entry name" value="ABC2_membrane_2"/>
    <property type="match status" value="1"/>
</dbReference>
<sequence length="164" mass="16768">MSLMLVAALVGGVATAVAVVTLLGGGLGLLVPFIGFLCLMSISFVAVGVGISAASANDQRASAYAVGLYMVLVALWSLIYAGLQAGASWLGLAKTASQPVWLQFLAIFPPHRAATAAFEAVADGGSVLAADPFASAWLPTLVLLAWFVVPVAGGYLRFQNAEIE</sequence>
<name>M0E5K7_9EURY</name>
<gene>
    <name evidence="2" type="ORF">C463_09965</name>
</gene>
<comment type="caution">
    <text evidence="2">The sequence shown here is derived from an EMBL/GenBank/DDBJ whole genome shotgun (WGS) entry which is preliminary data.</text>
</comment>
<keyword evidence="1" id="KW-1133">Transmembrane helix</keyword>
<dbReference type="EMBL" id="AOJK01000048">
    <property type="protein sequence ID" value="ELZ43065.1"/>
    <property type="molecule type" value="Genomic_DNA"/>
</dbReference>
<evidence type="ECO:0000313" key="2">
    <source>
        <dbReference type="EMBL" id="ELZ43065.1"/>
    </source>
</evidence>
<dbReference type="AlphaFoldDB" id="M0E5K7"/>
<feature type="transmembrane region" description="Helical" evidence="1">
    <location>
        <begin position="28"/>
        <end position="51"/>
    </location>
</feature>
<accession>M0E5K7</accession>
<dbReference type="GO" id="GO:0140359">
    <property type="term" value="F:ABC-type transporter activity"/>
    <property type="evidence" value="ECO:0007669"/>
    <property type="project" value="InterPro"/>
</dbReference>
<dbReference type="GO" id="GO:0005886">
    <property type="term" value="C:plasma membrane"/>
    <property type="evidence" value="ECO:0007669"/>
    <property type="project" value="UniProtKB-SubCell"/>
</dbReference>
<keyword evidence="1" id="KW-0812">Transmembrane</keyword>
<feature type="transmembrane region" description="Helical" evidence="1">
    <location>
        <begin position="136"/>
        <end position="158"/>
    </location>
</feature>
<dbReference type="STRING" id="1227465.C463_09965"/>
<proteinExistence type="predicted"/>